<dbReference type="AlphaFoldDB" id="A0AAV4WSI4"/>
<feature type="compositionally biased region" description="Low complexity" evidence="1">
    <location>
        <begin position="37"/>
        <end position="48"/>
    </location>
</feature>
<sequence length="75" mass="8314">MSYSRAQEASQAARVTVKTSHLFPQIESGCRRWETAQSTQHSSEQQSQRGGDWVPANIFQPITQVAHGDNAAPLF</sequence>
<reference evidence="2 3" key="1">
    <citation type="submission" date="2021-06" db="EMBL/GenBank/DDBJ databases">
        <title>Caerostris extrusa draft genome.</title>
        <authorList>
            <person name="Kono N."/>
            <person name="Arakawa K."/>
        </authorList>
    </citation>
    <scope>NUCLEOTIDE SEQUENCE [LARGE SCALE GENOMIC DNA]</scope>
</reference>
<evidence type="ECO:0000313" key="2">
    <source>
        <dbReference type="EMBL" id="GIY84513.1"/>
    </source>
</evidence>
<proteinExistence type="predicted"/>
<feature type="region of interest" description="Disordered" evidence="1">
    <location>
        <begin position="33"/>
        <end position="56"/>
    </location>
</feature>
<evidence type="ECO:0000313" key="3">
    <source>
        <dbReference type="Proteomes" id="UP001054945"/>
    </source>
</evidence>
<dbReference type="Proteomes" id="UP001054945">
    <property type="component" value="Unassembled WGS sequence"/>
</dbReference>
<gene>
    <name evidence="2" type="ORF">CEXT_378861</name>
</gene>
<organism evidence="2 3">
    <name type="scientific">Caerostris extrusa</name>
    <name type="common">Bark spider</name>
    <name type="synonym">Caerostris bankana</name>
    <dbReference type="NCBI Taxonomy" id="172846"/>
    <lineage>
        <taxon>Eukaryota</taxon>
        <taxon>Metazoa</taxon>
        <taxon>Ecdysozoa</taxon>
        <taxon>Arthropoda</taxon>
        <taxon>Chelicerata</taxon>
        <taxon>Arachnida</taxon>
        <taxon>Araneae</taxon>
        <taxon>Araneomorphae</taxon>
        <taxon>Entelegynae</taxon>
        <taxon>Araneoidea</taxon>
        <taxon>Araneidae</taxon>
        <taxon>Caerostris</taxon>
    </lineage>
</organism>
<keyword evidence="3" id="KW-1185">Reference proteome</keyword>
<evidence type="ECO:0000256" key="1">
    <source>
        <dbReference type="SAM" id="MobiDB-lite"/>
    </source>
</evidence>
<dbReference type="EMBL" id="BPLR01016524">
    <property type="protein sequence ID" value="GIY84513.1"/>
    <property type="molecule type" value="Genomic_DNA"/>
</dbReference>
<accession>A0AAV4WSI4</accession>
<name>A0AAV4WSI4_CAEEX</name>
<comment type="caution">
    <text evidence="2">The sequence shown here is derived from an EMBL/GenBank/DDBJ whole genome shotgun (WGS) entry which is preliminary data.</text>
</comment>
<protein>
    <submittedName>
        <fullName evidence="2">Uncharacterized protein</fullName>
    </submittedName>
</protein>